<gene>
    <name evidence="2" type="ORF">PIIN_04649</name>
</gene>
<feature type="compositionally biased region" description="Basic and acidic residues" evidence="1">
    <location>
        <begin position="270"/>
        <end position="283"/>
    </location>
</feature>
<feature type="region of interest" description="Disordered" evidence="1">
    <location>
        <begin position="269"/>
        <end position="293"/>
    </location>
</feature>
<dbReference type="InParanoid" id="G4THC9"/>
<organism evidence="2 3">
    <name type="scientific">Serendipita indica (strain DSM 11827)</name>
    <name type="common">Root endophyte fungus</name>
    <name type="synonym">Piriformospora indica</name>
    <dbReference type="NCBI Taxonomy" id="1109443"/>
    <lineage>
        <taxon>Eukaryota</taxon>
        <taxon>Fungi</taxon>
        <taxon>Dikarya</taxon>
        <taxon>Basidiomycota</taxon>
        <taxon>Agaricomycotina</taxon>
        <taxon>Agaricomycetes</taxon>
        <taxon>Sebacinales</taxon>
        <taxon>Serendipitaceae</taxon>
        <taxon>Serendipita</taxon>
    </lineage>
</organism>
<evidence type="ECO:0000313" key="3">
    <source>
        <dbReference type="Proteomes" id="UP000007148"/>
    </source>
</evidence>
<comment type="caution">
    <text evidence="2">The sequence shown here is derived from an EMBL/GenBank/DDBJ whole genome shotgun (WGS) entry which is preliminary data.</text>
</comment>
<sequence length="418" mass="46246">MALTVGGYSRQAIDLNKISKSIISHAENTLTSLYNLQKLSIRLHGRDLAQSETQKYREQLKAQWESTAQLLQNAQGFSGDVVLLRDSIGTASIQDVCEIITEMISTAQDTHNFALSIIATQSPGFQTPYDALFGGNEYLRVKEERYEENQRHLAAMSNAEEALALDFSRLGKLDLQLELIEQAMVPLRDLQGAIKATSEALQALARFWSSEAAFLSRILQEATEGRSSMSQQEALEYAALWRTYDEQSESDVNTIFKLADAIVIAAQRPTTEHPVKEKPRQEARSTSSLPQISEGGFTGATKVLASFAVVGLSQLFSRMGGSSPQAAPQTVAAPTNAAVEPRAMERGYSTIPTRTLSASPPVQHLPPHQTQPFCAVQTNDPIRYMPSRTVVNLPPQPSVFPYERRVPRVRRVYTHIEL</sequence>
<evidence type="ECO:0000313" key="2">
    <source>
        <dbReference type="EMBL" id="CCA70715.1"/>
    </source>
</evidence>
<dbReference type="Proteomes" id="UP000007148">
    <property type="component" value="Unassembled WGS sequence"/>
</dbReference>
<dbReference type="EMBL" id="CAFZ01000092">
    <property type="protein sequence ID" value="CCA70715.1"/>
    <property type="molecule type" value="Genomic_DNA"/>
</dbReference>
<reference evidence="2 3" key="1">
    <citation type="journal article" date="2011" name="PLoS Pathog.">
        <title>Endophytic Life Strategies Decoded by Genome and Transcriptome Analyses of the Mutualistic Root Symbiont Piriformospora indica.</title>
        <authorList>
            <person name="Zuccaro A."/>
            <person name="Lahrmann U."/>
            <person name="Guldener U."/>
            <person name="Langen G."/>
            <person name="Pfiffi S."/>
            <person name="Biedenkopf D."/>
            <person name="Wong P."/>
            <person name="Samans B."/>
            <person name="Grimm C."/>
            <person name="Basiewicz M."/>
            <person name="Murat C."/>
            <person name="Martin F."/>
            <person name="Kogel K.H."/>
        </authorList>
    </citation>
    <scope>NUCLEOTIDE SEQUENCE [LARGE SCALE GENOMIC DNA]</scope>
    <source>
        <strain evidence="2 3">DSM 11827</strain>
    </source>
</reference>
<name>G4THC9_SERID</name>
<proteinExistence type="predicted"/>
<keyword evidence="3" id="KW-1185">Reference proteome</keyword>
<accession>G4THC9</accession>
<dbReference type="OrthoDB" id="3142735at2759"/>
<evidence type="ECO:0008006" key="4">
    <source>
        <dbReference type="Google" id="ProtNLM"/>
    </source>
</evidence>
<dbReference type="AlphaFoldDB" id="G4THC9"/>
<dbReference type="HOGENOM" id="CLU_657408_0_0_1"/>
<protein>
    <recommendedName>
        <fullName evidence="4">Fungal N-terminal domain-containing protein</fullName>
    </recommendedName>
</protein>
<evidence type="ECO:0000256" key="1">
    <source>
        <dbReference type="SAM" id="MobiDB-lite"/>
    </source>
</evidence>